<reference evidence="2 3" key="1">
    <citation type="submission" date="2014-08" db="EMBL/GenBank/DDBJ databases">
        <title>Complete genome of a marine bacteria Jeotgalibacillus malaysiensis.</title>
        <authorList>
            <person name="Yaakop A.S."/>
            <person name="Chan K.-G."/>
            <person name="Goh K.M."/>
        </authorList>
    </citation>
    <scope>NUCLEOTIDE SEQUENCE [LARGE SCALE GENOMIC DNA]</scope>
    <source>
        <strain evidence="2 3">D5</strain>
    </source>
</reference>
<dbReference type="KEGG" id="jeo:JMA_10870"/>
<gene>
    <name evidence="2" type="ORF">JMA_10870</name>
</gene>
<protein>
    <submittedName>
        <fullName evidence="2">Uncharacterized protein</fullName>
    </submittedName>
</protein>
<keyword evidence="1" id="KW-0472">Membrane</keyword>
<organism evidence="2 3">
    <name type="scientific">Jeotgalibacillus malaysiensis</name>
    <dbReference type="NCBI Taxonomy" id="1508404"/>
    <lineage>
        <taxon>Bacteria</taxon>
        <taxon>Bacillati</taxon>
        <taxon>Bacillota</taxon>
        <taxon>Bacilli</taxon>
        <taxon>Bacillales</taxon>
        <taxon>Caryophanaceae</taxon>
        <taxon>Jeotgalibacillus</taxon>
    </lineage>
</organism>
<sequence length="128" mass="14550">MLAGLLLLLFFVFRKENRKMLLIVMIYFSVLSVVFLIGLYSISSQYQLFDSPVDGGFAAKFNWVATFAYLYIIPLIILFSNKGFKWINHRFQQAAVNIAMKVLLVAAFIAGGYIAMFGFVLTYYGFAP</sequence>
<name>A0A0B5AQQ9_9BACL</name>
<proteinExistence type="predicted"/>
<dbReference type="EMBL" id="CP009416">
    <property type="protein sequence ID" value="AJD90404.1"/>
    <property type="molecule type" value="Genomic_DNA"/>
</dbReference>
<feature type="transmembrane region" description="Helical" evidence="1">
    <location>
        <begin position="102"/>
        <end position="126"/>
    </location>
</feature>
<keyword evidence="3" id="KW-1185">Reference proteome</keyword>
<dbReference type="HOGENOM" id="CLU_1956659_0_0_9"/>
<evidence type="ECO:0000313" key="2">
    <source>
        <dbReference type="EMBL" id="AJD90404.1"/>
    </source>
</evidence>
<keyword evidence="1" id="KW-1133">Transmembrane helix</keyword>
<accession>A0A0B5AQQ9</accession>
<feature type="transmembrane region" description="Helical" evidence="1">
    <location>
        <begin position="63"/>
        <end position="81"/>
    </location>
</feature>
<dbReference type="BioCyc" id="JESP1508404:G14D9-10319-MONOMER"/>
<evidence type="ECO:0000256" key="1">
    <source>
        <dbReference type="SAM" id="Phobius"/>
    </source>
</evidence>
<dbReference type="Proteomes" id="UP000031449">
    <property type="component" value="Chromosome"/>
</dbReference>
<dbReference type="STRING" id="1508404.JMA_10870"/>
<feature type="transmembrane region" description="Helical" evidence="1">
    <location>
        <begin position="21"/>
        <end position="43"/>
    </location>
</feature>
<keyword evidence="1" id="KW-0812">Transmembrane</keyword>
<dbReference type="AlphaFoldDB" id="A0A0B5AQQ9"/>
<evidence type="ECO:0000313" key="3">
    <source>
        <dbReference type="Proteomes" id="UP000031449"/>
    </source>
</evidence>